<dbReference type="GO" id="GO:0046872">
    <property type="term" value="F:metal ion binding"/>
    <property type="evidence" value="ECO:0007669"/>
    <property type="project" value="UniProtKB-KW"/>
</dbReference>
<comment type="catalytic activity">
    <reaction evidence="1">
        <text>Exonucleolytic cleavage in the 3'- to 5'-direction to yield nucleoside 5'-phosphates.</text>
        <dbReference type="EC" id="3.1.11.2"/>
    </reaction>
</comment>
<feature type="site" description="Important for catalytic activity" evidence="11">
    <location>
        <position position="205"/>
    </location>
</feature>
<dbReference type="SUPFAM" id="SSF56219">
    <property type="entry name" value="DNase I-like"/>
    <property type="match status" value="1"/>
</dbReference>
<evidence type="ECO:0000256" key="9">
    <source>
        <dbReference type="PIRSR" id="PIRSR604808-1"/>
    </source>
</evidence>
<name>A0A803STM2_ANOCA</name>
<evidence type="ECO:0000256" key="8">
    <source>
        <dbReference type="ARBA" id="ARBA00023204"/>
    </source>
</evidence>
<dbReference type="PANTHER" id="PTHR22748">
    <property type="entry name" value="AP ENDONUCLEASE"/>
    <property type="match status" value="1"/>
</dbReference>
<dbReference type="GeneTree" id="ENSGT00950000183016"/>
<keyword evidence="15" id="KW-1185">Reference proteome</keyword>
<dbReference type="GO" id="GO:0008311">
    <property type="term" value="F:double-stranded DNA 3'-5' DNA exonuclease activity"/>
    <property type="evidence" value="ECO:0000318"/>
    <property type="project" value="GO_Central"/>
</dbReference>
<evidence type="ECO:0000256" key="11">
    <source>
        <dbReference type="PIRSR" id="PIRSR604808-3"/>
    </source>
</evidence>
<reference evidence="14" key="2">
    <citation type="submission" date="2025-08" db="UniProtKB">
        <authorList>
            <consortium name="Ensembl"/>
        </authorList>
    </citation>
    <scope>IDENTIFICATION</scope>
</reference>
<feature type="active site" description="Proton acceptor" evidence="9">
    <location>
        <position position="230"/>
    </location>
</feature>
<dbReference type="Gene3D" id="3.60.10.10">
    <property type="entry name" value="Endonuclease/exonuclease/phosphatase"/>
    <property type="match status" value="1"/>
</dbReference>
<keyword evidence="12" id="KW-0175">Coiled coil</keyword>
<feature type="binding site" evidence="10">
    <location>
        <position position="11"/>
    </location>
    <ligand>
        <name>Mg(2+)</name>
        <dbReference type="ChEBI" id="CHEBI:18420"/>
        <label>1</label>
    </ligand>
</feature>
<dbReference type="CDD" id="cd09076">
    <property type="entry name" value="L1-EN"/>
    <property type="match status" value="1"/>
</dbReference>
<feature type="binding site" evidence="10">
    <location>
        <position position="144"/>
    </location>
    <ligand>
        <name>Mg(2+)</name>
        <dbReference type="ChEBI" id="CHEBI:18420"/>
        <label>1</label>
    </ligand>
</feature>
<evidence type="ECO:0000256" key="2">
    <source>
        <dbReference type="ARBA" id="ARBA00007092"/>
    </source>
</evidence>
<dbReference type="GO" id="GO:0005634">
    <property type="term" value="C:nucleus"/>
    <property type="evidence" value="ECO:0000318"/>
    <property type="project" value="GO_Central"/>
</dbReference>
<keyword evidence="8" id="KW-0234">DNA repair</keyword>
<reference evidence="14" key="3">
    <citation type="submission" date="2025-09" db="UniProtKB">
        <authorList>
            <consortium name="Ensembl"/>
        </authorList>
    </citation>
    <scope>IDENTIFICATION</scope>
</reference>
<dbReference type="AlphaFoldDB" id="A0A803STM2"/>
<dbReference type="GO" id="GO:0006284">
    <property type="term" value="P:base-excision repair"/>
    <property type="evidence" value="ECO:0000318"/>
    <property type="project" value="GO_Central"/>
</dbReference>
<evidence type="ECO:0000256" key="6">
    <source>
        <dbReference type="ARBA" id="ARBA00022801"/>
    </source>
</evidence>
<feature type="site" description="Interaction with DNA substrate" evidence="11">
    <location>
        <position position="230"/>
    </location>
</feature>
<dbReference type="GO" id="GO:0003906">
    <property type="term" value="F:DNA-(apurinic or apyrimidinic site) endonuclease activity"/>
    <property type="evidence" value="ECO:0000318"/>
    <property type="project" value="GO_Central"/>
</dbReference>
<accession>A0A803STM2</accession>
<feature type="binding site" evidence="10">
    <location>
        <position position="142"/>
    </location>
    <ligand>
        <name>Mg(2+)</name>
        <dbReference type="ChEBI" id="CHEBI:18420"/>
        <label>1</label>
    </ligand>
</feature>
<dbReference type="InterPro" id="IPR005135">
    <property type="entry name" value="Endo/exonuclease/phosphatase"/>
</dbReference>
<keyword evidence="6" id="KW-0378">Hydrolase</keyword>
<feature type="coiled-coil region" evidence="12">
    <location>
        <begin position="298"/>
        <end position="348"/>
    </location>
</feature>
<comment type="similarity">
    <text evidence="2">Belongs to the DNA repair enzymes AP/ExoA family.</text>
</comment>
<comment type="cofactor">
    <cofactor evidence="10">
        <name>Mg(2+)</name>
        <dbReference type="ChEBI" id="CHEBI:18420"/>
    </cofactor>
    <cofactor evidence="10">
        <name>Mn(2+)</name>
        <dbReference type="ChEBI" id="CHEBI:29035"/>
    </cofactor>
    <text evidence="10">Probably binds two magnesium or manganese ions per subunit.</text>
</comment>
<proteinExistence type="inferred from homology"/>
<organism evidence="14 15">
    <name type="scientific">Anolis carolinensis</name>
    <name type="common">Green anole</name>
    <name type="synonym">American chameleon</name>
    <dbReference type="NCBI Taxonomy" id="28377"/>
    <lineage>
        <taxon>Eukaryota</taxon>
        <taxon>Metazoa</taxon>
        <taxon>Chordata</taxon>
        <taxon>Craniata</taxon>
        <taxon>Vertebrata</taxon>
        <taxon>Euteleostomi</taxon>
        <taxon>Lepidosauria</taxon>
        <taxon>Squamata</taxon>
        <taxon>Bifurcata</taxon>
        <taxon>Unidentata</taxon>
        <taxon>Episquamata</taxon>
        <taxon>Toxicofera</taxon>
        <taxon>Iguania</taxon>
        <taxon>Dactyloidae</taxon>
        <taxon>Anolis</taxon>
    </lineage>
</organism>
<evidence type="ECO:0000259" key="13">
    <source>
        <dbReference type="Pfam" id="PF03372"/>
    </source>
</evidence>
<evidence type="ECO:0000256" key="1">
    <source>
        <dbReference type="ARBA" id="ARBA00000493"/>
    </source>
</evidence>
<sequence length="386" mass="45766">MSSKLKIVTLNVRGLGTICKTKRIGNLLKKEQAHIIYLQETHQKRGGLNEIKANWIKDYEKAYGSSKSRGVAVIITNKCNFEIKSVKKDDEGRYIIIEGEIGGDKYVLVNVYAPNENQGEFYEKILGEIKNWQQHFVIVGGDFNMPMDRMKDKSNPTVKDKNNNITELNRIMNKWGLKDSWRLLKGDERKYTYYSAVHKTYTRIDYLFISKNMVDKLFNSEIGIIRISDHAIVNLEIINKQDYEQTRRWRLNSNILNYEEIIRRIGANWQEIWDINDNNVSRNILWDTMKAVARGLCIKETYNLKKRQEERKNKLEKDIEKLEKQYIIKRTTQIYNELRAKKEELDKIEIDEVQKNLIYLKREFFEYSNKNSKMLARAAQKKKNEK</sequence>
<keyword evidence="10" id="KW-0464">Manganese</keyword>
<dbReference type="InterPro" id="IPR036691">
    <property type="entry name" value="Endo/exonu/phosph_ase_sf"/>
</dbReference>
<feature type="active site" description="Proton donor/acceptor" evidence="9">
    <location>
        <position position="142"/>
    </location>
</feature>
<evidence type="ECO:0000313" key="15">
    <source>
        <dbReference type="Proteomes" id="UP000001646"/>
    </source>
</evidence>
<evidence type="ECO:0000256" key="4">
    <source>
        <dbReference type="ARBA" id="ARBA00022723"/>
    </source>
</evidence>
<keyword evidence="5" id="KW-0227">DNA damage</keyword>
<evidence type="ECO:0000256" key="3">
    <source>
        <dbReference type="ARBA" id="ARBA00012115"/>
    </source>
</evidence>
<keyword evidence="7 10" id="KW-0460">Magnesium</keyword>
<evidence type="ECO:0000256" key="10">
    <source>
        <dbReference type="PIRSR" id="PIRSR604808-2"/>
    </source>
</evidence>
<feature type="active site" evidence="9">
    <location>
        <position position="112"/>
    </location>
</feature>
<dbReference type="InterPro" id="IPR004808">
    <property type="entry name" value="AP_endonuc_1"/>
</dbReference>
<dbReference type="EC" id="3.1.11.2" evidence="3"/>
<feature type="domain" description="Endonuclease/exonuclease/phosphatase" evidence="13">
    <location>
        <begin position="8"/>
        <end position="230"/>
    </location>
</feature>
<dbReference type="GO" id="GO:0008081">
    <property type="term" value="F:phosphoric diester hydrolase activity"/>
    <property type="evidence" value="ECO:0000318"/>
    <property type="project" value="GO_Central"/>
</dbReference>
<dbReference type="Pfam" id="PF03372">
    <property type="entry name" value="Exo_endo_phos"/>
    <property type="match status" value="1"/>
</dbReference>
<dbReference type="Ensembl" id="ENSACAT00000045808.1">
    <property type="protein sequence ID" value="ENSACAP00000026312.1"/>
    <property type="gene ID" value="ENSACAG00000044040.1"/>
</dbReference>
<feature type="site" description="Transition state stabilizer" evidence="11">
    <location>
        <position position="144"/>
    </location>
</feature>
<feature type="binding site" evidence="10">
    <location>
        <position position="40"/>
    </location>
    <ligand>
        <name>Mg(2+)</name>
        <dbReference type="ChEBI" id="CHEBI:18420"/>
        <label>1</label>
    </ligand>
</feature>
<feature type="binding site" evidence="10">
    <location>
        <position position="229"/>
    </location>
    <ligand>
        <name>Mg(2+)</name>
        <dbReference type="ChEBI" id="CHEBI:18420"/>
        <label>1</label>
    </ligand>
</feature>
<dbReference type="Proteomes" id="UP000001646">
    <property type="component" value="Chromosome 5"/>
</dbReference>
<evidence type="ECO:0000313" key="14">
    <source>
        <dbReference type="Ensembl" id="ENSACAP00000026312.1"/>
    </source>
</evidence>
<protein>
    <recommendedName>
        <fullName evidence="3">exodeoxyribonuclease III</fullName>
        <ecNumber evidence="3">3.1.11.2</ecNumber>
    </recommendedName>
</protein>
<evidence type="ECO:0000256" key="12">
    <source>
        <dbReference type="SAM" id="Coils"/>
    </source>
</evidence>
<feature type="binding site" evidence="10">
    <location>
        <position position="230"/>
    </location>
    <ligand>
        <name>Mg(2+)</name>
        <dbReference type="ChEBI" id="CHEBI:18420"/>
        <label>1</label>
    </ligand>
</feature>
<evidence type="ECO:0000256" key="7">
    <source>
        <dbReference type="ARBA" id="ARBA00022842"/>
    </source>
</evidence>
<evidence type="ECO:0000256" key="5">
    <source>
        <dbReference type="ARBA" id="ARBA00022763"/>
    </source>
</evidence>
<reference evidence="14 15" key="1">
    <citation type="submission" date="2009-12" db="EMBL/GenBank/DDBJ databases">
        <title>The Genome Sequence of Anolis carolinensis (Green Anole Lizard).</title>
        <authorList>
            <consortium name="The Genome Sequencing Platform"/>
            <person name="Di Palma F."/>
            <person name="Alfoldi J."/>
            <person name="Heiman D."/>
            <person name="Young S."/>
            <person name="Grabherr M."/>
            <person name="Johnson J."/>
            <person name="Lander E.S."/>
            <person name="Lindblad-Toh K."/>
        </authorList>
    </citation>
    <scope>NUCLEOTIDE SEQUENCE [LARGE SCALE GENOMIC DNA]</scope>
    <source>
        <strain evidence="14 15">JBL SC #1</strain>
    </source>
</reference>
<dbReference type="InParanoid" id="A0A803STM2"/>
<keyword evidence="4 10" id="KW-0479">Metal-binding</keyword>
<dbReference type="PANTHER" id="PTHR22748:SF26">
    <property type="entry name" value="ENDONUCLEASE_EXONUCLEASE_PHOSPHATASE DOMAIN-CONTAINING PROTEIN"/>
    <property type="match status" value="1"/>
</dbReference>